<feature type="domain" description="J" evidence="2">
    <location>
        <begin position="12"/>
        <end position="65"/>
    </location>
</feature>
<keyword evidence="4" id="KW-1185">Reference proteome</keyword>
<reference evidence="3 4" key="1">
    <citation type="submission" date="2018-05" db="EMBL/GenBank/DDBJ databases">
        <authorList>
            <person name="Lanie J.A."/>
            <person name="Ng W.-L."/>
            <person name="Kazmierczak K.M."/>
            <person name="Andrzejewski T.M."/>
            <person name="Davidsen T.M."/>
            <person name="Wayne K.J."/>
            <person name="Tettelin H."/>
            <person name="Glass J.I."/>
            <person name="Rusch D."/>
            <person name="Podicherti R."/>
            <person name="Tsui H.-C.T."/>
            <person name="Winkler M.E."/>
        </authorList>
    </citation>
    <scope>NUCLEOTIDE SEQUENCE [LARGE SCALE GENOMIC DNA]</scope>
    <source>
        <strain evidence="3 4">BUT-10</strain>
    </source>
</reference>
<dbReference type="RefSeq" id="WP_111275999.1">
    <property type="nucleotide sequence ID" value="NZ_QFYS01000004.1"/>
</dbReference>
<dbReference type="EMBL" id="QFYS01000004">
    <property type="protein sequence ID" value="RAK65403.1"/>
    <property type="molecule type" value="Genomic_DNA"/>
</dbReference>
<evidence type="ECO:0000313" key="3">
    <source>
        <dbReference type="EMBL" id="RAK65403.1"/>
    </source>
</evidence>
<dbReference type="SMART" id="SM00271">
    <property type="entry name" value="DnaJ"/>
    <property type="match status" value="1"/>
</dbReference>
<gene>
    <name evidence="3" type="ORF">DJ019_10555</name>
</gene>
<organism evidence="3 4">
    <name type="scientific">Phenylobacterium kunshanense</name>
    <dbReference type="NCBI Taxonomy" id="1445034"/>
    <lineage>
        <taxon>Bacteria</taxon>
        <taxon>Pseudomonadati</taxon>
        <taxon>Pseudomonadota</taxon>
        <taxon>Alphaproteobacteria</taxon>
        <taxon>Caulobacterales</taxon>
        <taxon>Caulobacteraceae</taxon>
        <taxon>Phenylobacterium</taxon>
    </lineage>
</organism>
<comment type="caution">
    <text evidence="3">The sequence shown here is derived from an EMBL/GenBank/DDBJ whole genome shotgun (WGS) entry which is preliminary data.</text>
</comment>
<dbReference type="SUPFAM" id="SSF46565">
    <property type="entry name" value="Chaperone J-domain"/>
    <property type="match status" value="1"/>
</dbReference>
<sequence>MTRPVPEMSLRDAREVLGVGADSTPAEIRRAYRDAVRRAHPDAGGDVSVFRQVVDAYQRLQDPLSPPLAQAPPRPRPTPDPDLEISPRQALEGGEVDHHFPDGRAIRITLPPGLRSGDRVQAGGVELCVYIRAHDGVLVRGDDVWMTARVAPGLLKKGGRITVDTPLGPRSVWIDRKAAERGLVRVECQGLPARGDRQRGHLFIRLSAATGLADSAAMSLLRRFAAAWAA</sequence>
<dbReference type="PROSITE" id="PS50076">
    <property type="entry name" value="DNAJ_2"/>
    <property type="match status" value="1"/>
</dbReference>
<dbReference type="Gene3D" id="1.10.287.110">
    <property type="entry name" value="DnaJ domain"/>
    <property type="match status" value="1"/>
</dbReference>
<dbReference type="AlphaFoldDB" id="A0A328BE56"/>
<dbReference type="Proteomes" id="UP000249524">
    <property type="component" value="Unassembled WGS sequence"/>
</dbReference>
<protein>
    <submittedName>
        <fullName evidence="3">Molecular chaperone DnaJ</fullName>
    </submittedName>
</protein>
<dbReference type="OrthoDB" id="7170795at2"/>
<dbReference type="InterPro" id="IPR036869">
    <property type="entry name" value="J_dom_sf"/>
</dbReference>
<feature type="region of interest" description="Disordered" evidence="1">
    <location>
        <begin position="61"/>
        <end position="86"/>
    </location>
</feature>
<evidence type="ECO:0000313" key="4">
    <source>
        <dbReference type="Proteomes" id="UP000249524"/>
    </source>
</evidence>
<proteinExistence type="predicted"/>
<evidence type="ECO:0000256" key="1">
    <source>
        <dbReference type="SAM" id="MobiDB-lite"/>
    </source>
</evidence>
<name>A0A328BE56_9CAUL</name>
<accession>A0A328BE56</accession>
<dbReference type="CDD" id="cd06257">
    <property type="entry name" value="DnaJ"/>
    <property type="match status" value="1"/>
</dbReference>
<dbReference type="Pfam" id="PF00226">
    <property type="entry name" value="DnaJ"/>
    <property type="match status" value="1"/>
</dbReference>
<dbReference type="InterPro" id="IPR001623">
    <property type="entry name" value="DnaJ_domain"/>
</dbReference>
<feature type="compositionally biased region" description="Pro residues" evidence="1">
    <location>
        <begin position="64"/>
        <end position="80"/>
    </location>
</feature>
<evidence type="ECO:0000259" key="2">
    <source>
        <dbReference type="PROSITE" id="PS50076"/>
    </source>
</evidence>